<reference evidence="3 4" key="1">
    <citation type="journal article" date="1998" name="Science">
        <title>Genome sequence of the nematode C. elegans: a platform for investigating biology.</title>
        <authorList>
            <consortium name="The C. elegans sequencing consortium"/>
            <person name="Sulson J.E."/>
            <person name="Waterston R."/>
        </authorList>
    </citation>
    <scope>NUCLEOTIDE SEQUENCE [LARGE SCALE GENOMIC DNA]</scope>
    <source>
        <strain evidence="3 4">Bristol N2</strain>
    </source>
</reference>
<dbReference type="SUPFAM" id="SSF49599">
    <property type="entry name" value="TRAF domain-like"/>
    <property type="match status" value="1"/>
</dbReference>
<dbReference type="PANTHER" id="PTHR22743">
    <property type="entry name" value="MEPRIN/TRAF-LIKE MATH FAMILY-C.ELEGANS"/>
    <property type="match status" value="1"/>
</dbReference>
<dbReference type="AlphaFoldDB" id="Q9N5Q0"/>
<dbReference type="Proteomes" id="UP000001940">
    <property type="component" value="Chromosome II"/>
</dbReference>
<dbReference type="Gene3D" id="2.60.210.10">
    <property type="entry name" value="Apoptosis, Tumor Necrosis Factor Receptor Associated Protein 2, Chain A"/>
    <property type="match status" value="1"/>
</dbReference>
<dbReference type="OrthoDB" id="5823179at2759"/>
<dbReference type="PANTHER" id="PTHR22743:SF165">
    <property type="entry name" value="BTB AND MATH DOMAIN CONTAINING-RELATED"/>
    <property type="match status" value="1"/>
</dbReference>
<dbReference type="EMBL" id="BX284602">
    <property type="protein sequence ID" value="CCD61289.1"/>
    <property type="molecule type" value="Genomic_DNA"/>
</dbReference>
<evidence type="ECO:0000259" key="2">
    <source>
        <dbReference type="PROSITE" id="PS50144"/>
    </source>
</evidence>
<dbReference type="SMART" id="SM00061">
    <property type="entry name" value="MATH"/>
    <property type="match status" value="1"/>
</dbReference>
<dbReference type="Pfam" id="PF00651">
    <property type="entry name" value="BTB"/>
    <property type="match status" value="1"/>
</dbReference>
<dbReference type="InParanoid" id="Q9N5Q0"/>
<evidence type="ECO:0000313" key="5">
    <source>
        <dbReference type="WormBase" id="F59H6.9"/>
    </source>
</evidence>
<dbReference type="Pfam" id="PF00917">
    <property type="entry name" value="MATH"/>
    <property type="match status" value="1"/>
</dbReference>
<sequence>MVKKEFHLTHTFKNVSKLEDGKTLYGPEEEHFNIPWQLSFCRKEEFVGVFLRCLRPTDGIVPWEINADCILKLTSSAGKCLSHSSTYIFQSIGGFGRRKFVSWDTLVKDHLVNDSIIMEATVMITKMTGISKKKLRSFEKSEEQFSDVVLAVEDKKFFVLRKFLASHSSYFKSLLLGTFAEADKSEIKHEAINSIDFQNFLEVLYGEPVIDDDDVEGILHLAHMYDVPVAIRKCEEFLIEKSEKSMRDQLEIAKKYQLDNLKKSCLSKVNTVEEIKAALMCDLADMDPTVVAALFRKSLALL</sequence>
<dbReference type="SUPFAM" id="SSF54695">
    <property type="entry name" value="POZ domain"/>
    <property type="match status" value="1"/>
</dbReference>
<keyword evidence="4" id="KW-1185">Reference proteome</keyword>
<dbReference type="HOGENOM" id="CLU_051249_1_0_1"/>
<dbReference type="CTD" id="186648"/>
<dbReference type="eggNOG" id="ENOG502RXUT">
    <property type="taxonomic scope" value="Eukaryota"/>
</dbReference>
<dbReference type="PaxDb" id="6239-F59H6.9"/>
<dbReference type="PROSITE" id="PS50144">
    <property type="entry name" value="MATH"/>
    <property type="match status" value="1"/>
</dbReference>
<dbReference type="SMR" id="Q9N5Q0"/>
<evidence type="ECO:0000313" key="3">
    <source>
        <dbReference type="EMBL" id="CCD61289.1"/>
    </source>
</evidence>
<dbReference type="PROSITE" id="PS50097">
    <property type="entry name" value="BTB"/>
    <property type="match status" value="1"/>
</dbReference>
<dbReference type="WormBase" id="F59H6.9">
    <property type="protein sequence ID" value="CE20915"/>
    <property type="gene ID" value="WBGene00019139"/>
    <property type="gene designation" value="bath-1"/>
</dbReference>
<dbReference type="Bgee" id="WBGene00019139">
    <property type="expression patterns" value="Expressed in germ line (C elegans) and 3 other cell types or tissues"/>
</dbReference>
<dbReference type="KEGG" id="cel:CELE_F59H6.9"/>
<feature type="domain" description="MATH" evidence="2">
    <location>
        <begin position="5"/>
        <end position="122"/>
    </location>
</feature>
<gene>
    <name evidence="3 5" type="primary">bath-1</name>
    <name evidence="3" type="ORF">CELE_F59H6.9</name>
    <name evidence="5" type="ORF">F59H6.9</name>
</gene>
<dbReference type="GeneID" id="186648"/>
<dbReference type="CDD" id="cd18186">
    <property type="entry name" value="BTB_POZ_ZBTB_KLHL-like"/>
    <property type="match status" value="1"/>
</dbReference>
<feature type="domain" description="BTB" evidence="1">
    <location>
        <begin position="146"/>
        <end position="213"/>
    </location>
</feature>
<dbReference type="RefSeq" id="NP_494156.1">
    <property type="nucleotide sequence ID" value="NM_061755.5"/>
</dbReference>
<organism evidence="3 4">
    <name type="scientific">Caenorhabditis elegans</name>
    <dbReference type="NCBI Taxonomy" id="6239"/>
    <lineage>
        <taxon>Eukaryota</taxon>
        <taxon>Metazoa</taxon>
        <taxon>Ecdysozoa</taxon>
        <taxon>Nematoda</taxon>
        <taxon>Chromadorea</taxon>
        <taxon>Rhabditida</taxon>
        <taxon>Rhabditina</taxon>
        <taxon>Rhabditomorpha</taxon>
        <taxon>Rhabditoidea</taxon>
        <taxon>Rhabditidae</taxon>
        <taxon>Peloderinae</taxon>
        <taxon>Caenorhabditis</taxon>
    </lineage>
</organism>
<protein>
    <submittedName>
        <fullName evidence="3">BTB domain-containing protein</fullName>
    </submittedName>
</protein>
<dbReference type="OMA" id="KHEAINS"/>
<dbReference type="PhylomeDB" id="Q9N5Q0"/>
<proteinExistence type="predicted"/>
<dbReference type="InterPro" id="IPR052664">
    <property type="entry name" value="BTB-MATH_domain_protein"/>
</dbReference>
<dbReference type="SMART" id="SM00225">
    <property type="entry name" value="BTB"/>
    <property type="match status" value="1"/>
</dbReference>
<evidence type="ECO:0000313" key="4">
    <source>
        <dbReference type="Proteomes" id="UP000001940"/>
    </source>
</evidence>
<dbReference type="UCSC" id="F59H6.9">
    <property type="organism name" value="c. elegans"/>
</dbReference>
<dbReference type="InterPro" id="IPR002083">
    <property type="entry name" value="MATH/TRAF_dom"/>
</dbReference>
<dbReference type="AGR" id="WB:WBGene00019139"/>
<accession>Q9N5Q0</accession>
<evidence type="ECO:0000259" key="1">
    <source>
        <dbReference type="PROSITE" id="PS50097"/>
    </source>
</evidence>
<dbReference type="InterPro" id="IPR000210">
    <property type="entry name" value="BTB/POZ_dom"/>
</dbReference>
<dbReference type="InterPro" id="IPR008974">
    <property type="entry name" value="TRAF-like"/>
</dbReference>
<name>Q9N5Q0_CAEEL</name>
<dbReference type="CDD" id="cd00121">
    <property type="entry name" value="MATH"/>
    <property type="match status" value="1"/>
</dbReference>
<dbReference type="FunCoup" id="Q9N5Q0">
    <property type="interactions" value="21"/>
</dbReference>
<dbReference type="Gene3D" id="3.30.710.10">
    <property type="entry name" value="Potassium Channel Kv1.1, Chain A"/>
    <property type="match status" value="1"/>
</dbReference>
<dbReference type="STRING" id="6239.F59H6.9.1"/>
<dbReference type="InterPro" id="IPR011333">
    <property type="entry name" value="SKP1/BTB/POZ_sf"/>
</dbReference>